<protein>
    <submittedName>
        <fullName evidence="2">Uncharacterized protein</fullName>
    </submittedName>
</protein>
<dbReference type="STRING" id="1123401.GCA_000621325_03167"/>
<feature type="region of interest" description="Disordered" evidence="1">
    <location>
        <begin position="66"/>
        <end position="124"/>
    </location>
</feature>
<evidence type="ECO:0000313" key="3">
    <source>
        <dbReference type="Proteomes" id="UP000192491"/>
    </source>
</evidence>
<dbReference type="EMBL" id="MTEJ01000038">
    <property type="protein sequence ID" value="OQX13895.1"/>
    <property type="molecule type" value="Genomic_DNA"/>
</dbReference>
<dbReference type="Proteomes" id="UP000192491">
    <property type="component" value="Unassembled WGS sequence"/>
</dbReference>
<dbReference type="AlphaFoldDB" id="A0A1Y1QU72"/>
<comment type="caution">
    <text evidence="2">The sequence shown here is derived from an EMBL/GenBank/DDBJ whole genome shotgun (WGS) entry which is preliminary data.</text>
</comment>
<proteinExistence type="predicted"/>
<organism evidence="2 3">
    <name type="scientific">Thiothrix lacustris</name>
    <dbReference type="NCBI Taxonomy" id="525917"/>
    <lineage>
        <taxon>Bacteria</taxon>
        <taxon>Pseudomonadati</taxon>
        <taxon>Pseudomonadota</taxon>
        <taxon>Gammaproteobacteria</taxon>
        <taxon>Thiotrichales</taxon>
        <taxon>Thiotrichaceae</taxon>
        <taxon>Thiothrix</taxon>
    </lineage>
</organism>
<evidence type="ECO:0000313" key="2">
    <source>
        <dbReference type="EMBL" id="OQX13895.1"/>
    </source>
</evidence>
<reference evidence="2 3" key="1">
    <citation type="submission" date="2017-01" db="EMBL/GenBank/DDBJ databases">
        <title>Novel large sulfur bacteria in the metagenomes of groundwater-fed chemosynthetic microbial mats in the Lake Huron basin.</title>
        <authorList>
            <person name="Sharrar A.M."/>
            <person name="Flood B.E."/>
            <person name="Bailey J.V."/>
            <person name="Jones D.S."/>
            <person name="Biddanda B."/>
            <person name="Ruberg S.A."/>
            <person name="Marcus D.N."/>
            <person name="Dick G.J."/>
        </authorList>
    </citation>
    <scope>NUCLEOTIDE SEQUENCE [LARGE SCALE GENOMIC DNA]</scope>
    <source>
        <strain evidence="2">A8</strain>
    </source>
</reference>
<evidence type="ECO:0000256" key="1">
    <source>
        <dbReference type="SAM" id="MobiDB-lite"/>
    </source>
</evidence>
<name>A0A1Y1QU72_9GAMM</name>
<sequence>MAVSMKFTPTPEKKKLRVDINDNVFQELELYLTYAKETYPWLQLDMVVEQLLDDALKKDRDFRSWLKKHRKHQPQDGQGDSHPGTPDNGNQPTPAEEGNQPVMLAEARHEHGQEGHHWQTGHHG</sequence>
<accession>A0A1Y1QU72</accession>
<gene>
    <name evidence="2" type="ORF">BWK73_10950</name>
</gene>
<feature type="compositionally biased region" description="Basic and acidic residues" evidence="1">
    <location>
        <begin position="106"/>
        <end position="117"/>
    </location>
</feature>